<dbReference type="InterPro" id="IPR002413">
    <property type="entry name" value="V5_allergen-like"/>
</dbReference>
<dbReference type="InterPro" id="IPR018244">
    <property type="entry name" value="Allrgn_V5/Tpx1_CS"/>
</dbReference>
<sequence>MTDRTRTAFLNTHNKYRSTVAEGKGYNGNIGFTPPAANMLRMTYDCNLEAGAIAYAQTCCRKESNSRTRPGIGENIIDINKMYLNMPQVARLSTELWWRELSMYGVNANMFFDFWIQVKKKVTRLTQMIWHNSDRVGCGINNCNGKFFLVVCRYTPAGNILNNFIYLIGQPCGACPRGTRCDPQTSLCVV</sequence>
<dbReference type="AlphaFoldDB" id="A0A368FRL8"/>
<evidence type="ECO:0000259" key="1">
    <source>
        <dbReference type="SMART" id="SM00198"/>
    </source>
</evidence>
<comment type="caution">
    <text evidence="2">The sequence shown here is derived from an EMBL/GenBank/DDBJ whole genome shotgun (WGS) entry which is preliminary data.</text>
</comment>
<dbReference type="Pfam" id="PF00188">
    <property type="entry name" value="CAP"/>
    <property type="match status" value="1"/>
</dbReference>
<dbReference type="InterPro" id="IPR014044">
    <property type="entry name" value="CAP_dom"/>
</dbReference>
<dbReference type="GO" id="GO:0005576">
    <property type="term" value="C:extracellular region"/>
    <property type="evidence" value="ECO:0007669"/>
    <property type="project" value="InterPro"/>
</dbReference>
<evidence type="ECO:0000313" key="2">
    <source>
        <dbReference type="EMBL" id="RCN34722.1"/>
    </source>
</evidence>
<feature type="domain" description="SCP" evidence="1">
    <location>
        <begin position="4"/>
        <end position="162"/>
    </location>
</feature>
<dbReference type="STRING" id="29170.A0A368FRL8"/>
<dbReference type="Gene3D" id="3.40.33.10">
    <property type="entry name" value="CAP"/>
    <property type="match status" value="1"/>
</dbReference>
<dbReference type="SUPFAM" id="SSF55797">
    <property type="entry name" value="PR-1-like"/>
    <property type="match status" value="1"/>
</dbReference>
<dbReference type="EMBL" id="JOJR01000749">
    <property type="protein sequence ID" value="RCN34722.1"/>
    <property type="molecule type" value="Genomic_DNA"/>
</dbReference>
<proteinExistence type="predicted"/>
<dbReference type="InterPro" id="IPR001283">
    <property type="entry name" value="CRISP-related"/>
</dbReference>
<keyword evidence="3" id="KW-1185">Reference proteome</keyword>
<dbReference type="InterPro" id="IPR035940">
    <property type="entry name" value="CAP_sf"/>
</dbReference>
<dbReference type="OrthoDB" id="5874910at2759"/>
<name>A0A368FRL8_ANCCA</name>
<protein>
    <submittedName>
        <fullName evidence="2">SCP-like protein</fullName>
    </submittedName>
</protein>
<dbReference type="Proteomes" id="UP000252519">
    <property type="component" value="Unassembled WGS sequence"/>
</dbReference>
<gene>
    <name evidence="2" type="ORF">ANCCAN_19433</name>
</gene>
<accession>A0A368FRL8</accession>
<dbReference type="SMART" id="SM00198">
    <property type="entry name" value="SCP"/>
    <property type="match status" value="1"/>
</dbReference>
<dbReference type="PRINTS" id="PR00837">
    <property type="entry name" value="V5TPXLIKE"/>
</dbReference>
<organism evidence="2 3">
    <name type="scientific">Ancylostoma caninum</name>
    <name type="common">Dog hookworm</name>
    <dbReference type="NCBI Taxonomy" id="29170"/>
    <lineage>
        <taxon>Eukaryota</taxon>
        <taxon>Metazoa</taxon>
        <taxon>Ecdysozoa</taxon>
        <taxon>Nematoda</taxon>
        <taxon>Chromadorea</taxon>
        <taxon>Rhabditida</taxon>
        <taxon>Rhabditina</taxon>
        <taxon>Rhabditomorpha</taxon>
        <taxon>Strongyloidea</taxon>
        <taxon>Ancylostomatidae</taxon>
        <taxon>Ancylostomatinae</taxon>
        <taxon>Ancylostoma</taxon>
    </lineage>
</organism>
<reference evidence="2 3" key="1">
    <citation type="submission" date="2014-10" db="EMBL/GenBank/DDBJ databases">
        <title>Draft genome of the hookworm Ancylostoma caninum.</title>
        <authorList>
            <person name="Mitreva M."/>
        </authorList>
    </citation>
    <scope>NUCLEOTIDE SEQUENCE [LARGE SCALE GENOMIC DNA]</scope>
    <source>
        <strain evidence="2 3">Baltimore</strain>
    </source>
</reference>
<dbReference type="PROSITE" id="PS01010">
    <property type="entry name" value="CRISP_2"/>
    <property type="match status" value="1"/>
</dbReference>
<dbReference type="PANTHER" id="PTHR10334">
    <property type="entry name" value="CYSTEINE-RICH SECRETORY PROTEIN-RELATED"/>
    <property type="match status" value="1"/>
</dbReference>
<dbReference type="CDD" id="cd05380">
    <property type="entry name" value="CAP_euk"/>
    <property type="match status" value="1"/>
</dbReference>
<evidence type="ECO:0000313" key="3">
    <source>
        <dbReference type="Proteomes" id="UP000252519"/>
    </source>
</evidence>
<dbReference type="PRINTS" id="PR00838">
    <property type="entry name" value="V5ALLERGEN"/>
</dbReference>